<gene>
    <name evidence="15" type="primary">pheT</name>
    <name evidence="20" type="ORF">IDH45_16055</name>
</gene>
<proteinExistence type="inferred from homology"/>
<dbReference type="Pfam" id="PF01588">
    <property type="entry name" value="tRNA_bind"/>
    <property type="match status" value="1"/>
</dbReference>
<dbReference type="NCBIfam" id="NF045760">
    <property type="entry name" value="YtpR"/>
    <property type="match status" value="1"/>
</dbReference>
<evidence type="ECO:0000313" key="21">
    <source>
        <dbReference type="Proteomes" id="UP000639396"/>
    </source>
</evidence>
<evidence type="ECO:0000256" key="13">
    <source>
        <dbReference type="ARBA" id="ARBA00023146"/>
    </source>
</evidence>
<feature type="domain" description="B5" evidence="19">
    <location>
        <begin position="411"/>
        <end position="487"/>
    </location>
</feature>
<evidence type="ECO:0000256" key="3">
    <source>
        <dbReference type="ARBA" id="ARBA00011209"/>
    </source>
</evidence>
<evidence type="ECO:0000256" key="5">
    <source>
        <dbReference type="ARBA" id="ARBA00022555"/>
    </source>
</evidence>
<dbReference type="InterPro" id="IPR005146">
    <property type="entry name" value="B3/B4_tRNA-bd"/>
</dbReference>
<keyword evidence="12 15" id="KW-0648">Protein biosynthesis</keyword>
<comment type="cofactor">
    <cofactor evidence="15">
        <name>Mg(2+)</name>
        <dbReference type="ChEBI" id="CHEBI:18420"/>
    </cofactor>
    <text evidence="15">Binds 2 magnesium ions per tetramer.</text>
</comment>
<dbReference type="InterPro" id="IPR005147">
    <property type="entry name" value="tRNA_synthase_B5-dom"/>
</dbReference>
<dbReference type="GO" id="GO:0006432">
    <property type="term" value="P:phenylalanyl-tRNA aminoacylation"/>
    <property type="evidence" value="ECO:0007669"/>
    <property type="project" value="UniProtKB-UniRule"/>
</dbReference>
<keyword evidence="4 15" id="KW-0963">Cytoplasm</keyword>
<comment type="catalytic activity">
    <reaction evidence="14 15">
        <text>tRNA(Phe) + L-phenylalanine + ATP = L-phenylalanyl-tRNA(Phe) + AMP + diphosphate + H(+)</text>
        <dbReference type="Rhea" id="RHEA:19413"/>
        <dbReference type="Rhea" id="RHEA-COMP:9668"/>
        <dbReference type="Rhea" id="RHEA-COMP:9699"/>
        <dbReference type="ChEBI" id="CHEBI:15378"/>
        <dbReference type="ChEBI" id="CHEBI:30616"/>
        <dbReference type="ChEBI" id="CHEBI:33019"/>
        <dbReference type="ChEBI" id="CHEBI:58095"/>
        <dbReference type="ChEBI" id="CHEBI:78442"/>
        <dbReference type="ChEBI" id="CHEBI:78531"/>
        <dbReference type="ChEBI" id="CHEBI:456215"/>
        <dbReference type="EC" id="6.1.1.20"/>
    </reaction>
</comment>
<dbReference type="GO" id="GO:0009328">
    <property type="term" value="C:phenylalanine-tRNA ligase complex"/>
    <property type="evidence" value="ECO:0007669"/>
    <property type="project" value="TreeGrafter"/>
</dbReference>
<evidence type="ECO:0000256" key="9">
    <source>
        <dbReference type="ARBA" id="ARBA00022840"/>
    </source>
</evidence>
<feature type="binding site" evidence="15">
    <location>
        <position position="474"/>
    </location>
    <ligand>
        <name>Mg(2+)</name>
        <dbReference type="ChEBI" id="CHEBI:18420"/>
        <note>shared with alpha subunit</note>
    </ligand>
</feature>
<keyword evidence="13 15" id="KW-0030">Aminoacyl-tRNA synthetase</keyword>
<feature type="domain" description="FDX-ACB" evidence="18">
    <location>
        <begin position="720"/>
        <end position="813"/>
    </location>
</feature>
<comment type="subunit">
    <text evidence="3 15">Tetramer of two alpha and two beta subunits.</text>
</comment>
<dbReference type="InterPro" id="IPR045060">
    <property type="entry name" value="Phe-tRNA-ligase_IIc_bsu"/>
</dbReference>
<keyword evidence="21" id="KW-1185">Reference proteome</keyword>
<dbReference type="EMBL" id="JACXJA010000020">
    <property type="protein sequence ID" value="MBD2863508.1"/>
    <property type="molecule type" value="Genomic_DNA"/>
</dbReference>
<dbReference type="RefSeq" id="WP_190929138.1">
    <property type="nucleotide sequence ID" value="NZ_JACXJA010000020.1"/>
</dbReference>
<dbReference type="HAMAP" id="MF_00283">
    <property type="entry name" value="Phe_tRNA_synth_beta1"/>
    <property type="match status" value="1"/>
</dbReference>
<dbReference type="Pfam" id="PF03147">
    <property type="entry name" value="FDX-ACB"/>
    <property type="match status" value="1"/>
</dbReference>
<protein>
    <recommendedName>
        <fullName evidence="15">Phenylalanine--tRNA ligase beta subunit</fullName>
        <ecNumber evidence="15">6.1.1.20</ecNumber>
    </recommendedName>
    <alternativeName>
        <fullName evidence="15">Phenylalanyl-tRNA synthetase beta subunit</fullName>
        <shortName evidence="15">PheRS</shortName>
    </alternativeName>
</protein>
<evidence type="ECO:0000313" key="20">
    <source>
        <dbReference type="EMBL" id="MBD2863508.1"/>
    </source>
</evidence>
<evidence type="ECO:0000256" key="12">
    <source>
        <dbReference type="ARBA" id="ARBA00022917"/>
    </source>
</evidence>
<dbReference type="FunFam" id="3.30.70.380:FF:000001">
    <property type="entry name" value="Phenylalanine--tRNA ligase beta subunit"/>
    <property type="match status" value="1"/>
</dbReference>
<keyword evidence="7 15" id="KW-0479">Metal-binding</keyword>
<dbReference type="SUPFAM" id="SSF56037">
    <property type="entry name" value="PheT/TilS domain"/>
    <property type="match status" value="1"/>
</dbReference>
<dbReference type="GO" id="GO:0016740">
    <property type="term" value="F:transferase activity"/>
    <property type="evidence" value="ECO:0007669"/>
    <property type="project" value="UniProtKB-ARBA"/>
</dbReference>
<dbReference type="GO" id="GO:0000049">
    <property type="term" value="F:tRNA binding"/>
    <property type="evidence" value="ECO:0007669"/>
    <property type="project" value="UniProtKB-UniRule"/>
</dbReference>
<keyword evidence="11 16" id="KW-0694">RNA-binding</keyword>
<dbReference type="InterPro" id="IPR012340">
    <property type="entry name" value="NA-bd_OB-fold"/>
</dbReference>
<sequence>MKVSYQWLSEYVDLKGYTASELAEKLTRSGIEVDIVENRNKGVTNVVVGYVKAREKHPDADKLSVCTVDAGQGEDLQIVCGAKNIAAGQKVPVALVGAELPGDLKIKRAKLRGVESMGMICSAKELGLNDKLLPKEQQEGILVLPEDTAVGKSILEVLGLDDEVMELDLTPNRSDCLSMIGAAYEIAAILGRNVELPKDEIGLHPSQTKVADHLSIGITAAELCSRYAARRITRVKVGPSPLWLQNRLMAAGIRPINNIVDITNYVMLEYGQPLHAFDADLLEGGRIDVRLAGEGEKLVTLDDNERSLEPHMLLITDGVKPIALAGVMGGANSEVSRDTTTIVLESAKFAGATVRKTSRQLGLRSEASLRFEKESNPEAVIPALNRAASLIAELTGGEVNEGIVEAVTKEAEPVSVRITLEKINRYLGTELAMLEVKVILNRLHFNFEEPGAGELNVRIPMRRGDITRDVDLIEEIARLYGYDNIPSTPIMGATTPGSLTREQSFRRVIRRLLTESGLHEVITYTFTHPEQIAKYSGMYPEAKPIALSMPMSEERSVLRTSLVPHLLDTAVYNRNRNVDDVSIYELGNVFVTSEGQLTTLPQEKLMLAAIWTGRRAPAHWGHKGDKVDFYDMKGVFEKLTDYLGLESVGYKSAAPEGFHPGRTAEITIGEGAGARVIGRIGQLHPELQQAKDLDDTYVLEVEVEPLMERADFRIEYKPLPRNPAIGRDMAIVVDSGVAVGDIRQTVEAAAGALLESIDVFDIYTGERLGQGKKSVAFALLYRHPERTLTDEEVGEQHGKVVAALEQTFGAELRK</sequence>
<dbReference type="PROSITE" id="PS51447">
    <property type="entry name" value="FDX_ACB"/>
    <property type="match status" value="1"/>
</dbReference>
<accession>A0A927H0P4</accession>
<evidence type="ECO:0000256" key="16">
    <source>
        <dbReference type="PROSITE-ProRule" id="PRU00209"/>
    </source>
</evidence>
<dbReference type="InterPro" id="IPR009061">
    <property type="entry name" value="DNA-bd_dom_put_sf"/>
</dbReference>
<dbReference type="SMART" id="SM00896">
    <property type="entry name" value="FDX-ACB"/>
    <property type="match status" value="1"/>
</dbReference>
<evidence type="ECO:0000259" key="19">
    <source>
        <dbReference type="PROSITE" id="PS51483"/>
    </source>
</evidence>
<dbReference type="InterPro" id="IPR045864">
    <property type="entry name" value="aa-tRNA-synth_II/BPL/LPL"/>
</dbReference>
<dbReference type="SMART" id="SM00874">
    <property type="entry name" value="B5"/>
    <property type="match status" value="1"/>
</dbReference>
<evidence type="ECO:0000259" key="18">
    <source>
        <dbReference type="PROSITE" id="PS51447"/>
    </source>
</evidence>
<dbReference type="SUPFAM" id="SSF55681">
    <property type="entry name" value="Class II aaRS and biotin synthetases"/>
    <property type="match status" value="1"/>
</dbReference>
<evidence type="ECO:0000256" key="10">
    <source>
        <dbReference type="ARBA" id="ARBA00022842"/>
    </source>
</evidence>
<dbReference type="GO" id="GO:0000287">
    <property type="term" value="F:magnesium ion binding"/>
    <property type="evidence" value="ECO:0007669"/>
    <property type="project" value="UniProtKB-UniRule"/>
</dbReference>
<feature type="binding site" evidence="15">
    <location>
        <position position="471"/>
    </location>
    <ligand>
        <name>Mg(2+)</name>
        <dbReference type="ChEBI" id="CHEBI:18420"/>
        <note>shared with alpha subunit</note>
    </ligand>
</feature>
<organism evidence="20 21">
    <name type="scientific">Paenibacillus oceani</name>
    <dbReference type="NCBI Taxonomy" id="2772510"/>
    <lineage>
        <taxon>Bacteria</taxon>
        <taxon>Bacillati</taxon>
        <taxon>Bacillota</taxon>
        <taxon>Bacilli</taxon>
        <taxon>Bacillales</taxon>
        <taxon>Paenibacillaceae</taxon>
        <taxon>Paenibacillus</taxon>
    </lineage>
</organism>
<dbReference type="GO" id="GO:0140096">
    <property type="term" value="F:catalytic activity, acting on a protein"/>
    <property type="evidence" value="ECO:0007669"/>
    <property type="project" value="UniProtKB-ARBA"/>
</dbReference>
<dbReference type="Pfam" id="PF03484">
    <property type="entry name" value="B5"/>
    <property type="match status" value="1"/>
</dbReference>
<dbReference type="PROSITE" id="PS50886">
    <property type="entry name" value="TRBD"/>
    <property type="match status" value="1"/>
</dbReference>
<dbReference type="InterPro" id="IPR002547">
    <property type="entry name" value="tRNA-bd_dom"/>
</dbReference>
<comment type="similarity">
    <text evidence="2 15">Belongs to the phenylalanyl-tRNA synthetase beta subunit family. Type 1 subfamily.</text>
</comment>
<dbReference type="Pfam" id="PF03483">
    <property type="entry name" value="B3_4"/>
    <property type="match status" value="1"/>
</dbReference>
<dbReference type="SUPFAM" id="SSF54991">
    <property type="entry name" value="Anticodon-binding domain of PheRS"/>
    <property type="match status" value="1"/>
</dbReference>
<dbReference type="Pfam" id="PF17759">
    <property type="entry name" value="tRNA_synthFbeta"/>
    <property type="match status" value="1"/>
</dbReference>
<evidence type="ECO:0000256" key="15">
    <source>
        <dbReference type="HAMAP-Rule" id="MF_00283"/>
    </source>
</evidence>
<evidence type="ECO:0000256" key="2">
    <source>
        <dbReference type="ARBA" id="ARBA00008653"/>
    </source>
</evidence>
<comment type="subcellular location">
    <subcellularLocation>
        <location evidence="1 15">Cytoplasm</location>
    </subcellularLocation>
</comment>
<dbReference type="InterPro" id="IPR020825">
    <property type="entry name" value="Phe-tRNA_synthase-like_B3/B4"/>
</dbReference>
<evidence type="ECO:0000256" key="8">
    <source>
        <dbReference type="ARBA" id="ARBA00022741"/>
    </source>
</evidence>
<dbReference type="InterPro" id="IPR033714">
    <property type="entry name" value="tRNA_bind_bactPheRS"/>
</dbReference>
<dbReference type="CDD" id="cd02796">
    <property type="entry name" value="tRNA_bind_bactPheRS"/>
    <property type="match status" value="1"/>
</dbReference>
<dbReference type="Gene3D" id="3.30.56.10">
    <property type="match status" value="2"/>
</dbReference>
<evidence type="ECO:0000256" key="1">
    <source>
        <dbReference type="ARBA" id="ARBA00004496"/>
    </source>
</evidence>
<evidence type="ECO:0000256" key="11">
    <source>
        <dbReference type="ARBA" id="ARBA00022884"/>
    </source>
</evidence>
<keyword evidence="8 15" id="KW-0547">Nucleotide-binding</keyword>
<keyword evidence="5 16" id="KW-0820">tRNA-binding</keyword>
<reference evidence="20" key="1">
    <citation type="submission" date="2020-09" db="EMBL/GenBank/DDBJ databases">
        <title>A novel bacterium of genus Paenibacillus, isolated from South China Sea.</title>
        <authorList>
            <person name="Huang H."/>
            <person name="Mo K."/>
            <person name="Hu Y."/>
        </authorList>
    </citation>
    <scope>NUCLEOTIDE SEQUENCE</scope>
    <source>
        <strain evidence="20">IB182363</strain>
    </source>
</reference>
<dbReference type="AlphaFoldDB" id="A0A927H0P4"/>
<dbReference type="Gene3D" id="3.30.70.380">
    <property type="entry name" value="Ferrodoxin-fold anticodon-binding domain"/>
    <property type="match status" value="1"/>
</dbReference>
<evidence type="ECO:0000259" key="17">
    <source>
        <dbReference type="PROSITE" id="PS50886"/>
    </source>
</evidence>
<name>A0A927H0P4_9BACL</name>
<dbReference type="Gene3D" id="3.50.40.10">
    <property type="entry name" value="Phenylalanyl-trna Synthetase, Chain B, domain 3"/>
    <property type="match status" value="1"/>
</dbReference>
<evidence type="ECO:0000256" key="7">
    <source>
        <dbReference type="ARBA" id="ARBA00022723"/>
    </source>
</evidence>
<keyword evidence="9 15" id="KW-0067">ATP-binding</keyword>
<dbReference type="Gene3D" id="3.30.930.10">
    <property type="entry name" value="Bira Bifunctional Protein, Domain 2"/>
    <property type="match status" value="1"/>
</dbReference>
<dbReference type="GO" id="GO:0004826">
    <property type="term" value="F:phenylalanine-tRNA ligase activity"/>
    <property type="evidence" value="ECO:0007669"/>
    <property type="project" value="UniProtKB-UniRule"/>
</dbReference>
<dbReference type="GO" id="GO:0005524">
    <property type="term" value="F:ATP binding"/>
    <property type="evidence" value="ECO:0007669"/>
    <property type="project" value="UniProtKB-UniRule"/>
</dbReference>
<feature type="binding site" evidence="15">
    <location>
        <position position="465"/>
    </location>
    <ligand>
        <name>Mg(2+)</name>
        <dbReference type="ChEBI" id="CHEBI:18420"/>
        <note>shared with alpha subunit</note>
    </ligand>
</feature>
<dbReference type="FunFam" id="3.50.40.10:FF:000001">
    <property type="entry name" value="Phenylalanine--tRNA ligase beta subunit"/>
    <property type="match status" value="1"/>
</dbReference>
<dbReference type="FunFam" id="2.40.50.140:FF:000045">
    <property type="entry name" value="Phenylalanine--tRNA ligase beta subunit"/>
    <property type="match status" value="1"/>
</dbReference>
<feature type="domain" description="TRNA-binding" evidence="17">
    <location>
        <begin position="40"/>
        <end position="155"/>
    </location>
</feature>
<dbReference type="SUPFAM" id="SSF46955">
    <property type="entry name" value="Putative DNA-binding domain"/>
    <property type="match status" value="1"/>
</dbReference>
<dbReference type="PANTHER" id="PTHR10947">
    <property type="entry name" value="PHENYLALANYL-TRNA SYNTHETASE BETA CHAIN AND LEUCINE-RICH REPEAT-CONTAINING PROTEIN 47"/>
    <property type="match status" value="1"/>
</dbReference>
<dbReference type="InterPro" id="IPR036690">
    <property type="entry name" value="Fdx_antiC-bd_sf"/>
</dbReference>
<dbReference type="InterPro" id="IPR005121">
    <property type="entry name" value="Fdx_antiC-bd"/>
</dbReference>
<dbReference type="Gene3D" id="2.40.50.140">
    <property type="entry name" value="Nucleic acid-binding proteins"/>
    <property type="match status" value="1"/>
</dbReference>
<evidence type="ECO:0000256" key="14">
    <source>
        <dbReference type="ARBA" id="ARBA00049255"/>
    </source>
</evidence>
<dbReference type="PROSITE" id="PS51483">
    <property type="entry name" value="B5"/>
    <property type="match status" value="1"/>
</dbReference>
<dbReference type="NCBIfam" id="TIGR00472">
    <property type="entry name" value="pheT_bact"/>
    <property type="match status" value="1"/>
</dbReference>
<dbReference type="CDD" id="cd00769">
    <property type="entry name" value="PheRS_beta_core"/>
    <property type="match status" value="1"/>
</dbReference>
<dbReference type="InterPro" id="IPR004532">
    <property type="entry name" value="Phe-tRNA-ligase_IIc_bsu_bact"/>
</dbReference>
<comment type="caution">
    <text evidence="20">The sequence shown here is derived from an EMBL/GenBank/DDBJ whole genome shotgun (WGS) entry which is preliminary data.</text>
</comment>
<dbReference type="SMART" id="SM00873">
    <property type="entry name" value="B3_4"/>
    <property type="match status" value="1"/>
</dbReference>
<dbReference type="FunFam" id="3.30.930.10:FF:000022">
    <property type="entry name" value="Phenylalanine--tRNA ligase beta subunit"/>
    <property type="match status" value="1"/>
</dbReference>
<dbReference type="EC" id="6.1.1.20" evidence="15"/>
<evidence type="ECO:0000256" key="4">
    <source>
        <dbReference type="ARBA" id="ARBA00022490"/>
    </source>
</evidence>
<dbReference type="SUPFAM" id="SSF50249">
    <property type="entry name" value="Nucleic acid-binding proteins"/>
    <property type="match status" value="1"/>
</dbReference>
<keyword evidence="6 15" id="KW-0436">Ligase</keyword>
<keyword evidence="10 15" id="KW-0460">Magnesium</keyword>
<feature type="binding site" evidence="15">
    <location>
        <position position="475"/>
    </location>
    <ligand>
        <name>Mg(2+)</name>
        <dbReference type="ChEBI" id="CHEBI:18420"/>
        <note>shared with alpha subunit</note>
    </ligand>
</feature>
<dbReference type="InterPro" id="IPR041616">
    <property type="entry name" value="PheRS_beta_core"/>
</dbReference>
<dbReference type="PANTHER" id="PTHR10947:SF0">
    <property type="entry name" value="PHENYLALANINE--TRNA LIGASE BETA SUBUNIT"/>
    <property type="match status" value="1"/>
</dbReference>
<evidence type="ECO:0000256" key="6">
    <source>
        <dbReference type="ARBA" id="ARBA00022598"/>
    </source>
</evidence>
<dbReference type="Proteomes" id="UP000639396">
    <property type="component" value="Unassembled WGS sequence"/>
</dbReference>